<keyword evidence="2" id="KW-1185">Reference proteome</keyword>
<reference evidence="1 2" key="1">
    <citation type="journal article" date="2019" name="Commun. Biol.">
        <title>The bagworm genome reveals a unique fibroin gene that provides high tensile strength.</title>
        <authorList>
            <person name="Kono N."/>
            <person name="Nakamura H."/>
            <person name="Ohtoshi R."/>
            <person name="Tomita M."/>
            <person name="Numata K."/>
            <person name="Arakawa K."/>
        </authorList>
    </citation>
    <scope>NUCLEOTIDE SEQUENCE [LARGE SCALE GENOMIC DNA]</scope>
</reference>
<name>A0A4C1YBW2_EUMVA</name>
<evidence type="ECO:0000313" key="2">
    <source>
        <dbReference type="Proteomes" id="UP000299102"/>
    </source>
</evidence>
<dbReference type="Proteomes" id="UP000299102">
    <property type="component" value="Unassembled WGS sequence"/>
</dbReference>
<dbReference type="AlphaFoldDB" id="A0A4C1YBW2"/>
<accession>A0A4C1YBW2</accession>
<evidence type="ECO:0000313" key="1">
    <source>
        <dbReference type="EMBL" id="GBP72530.1"/>
    </source>
</evidence>
<organism evidence="1 2">
    <name type="scientific">Eumeta variegata</name>
    <name type="common">Bagworm moth</name>
    <name type="synonym">Eumeta japonica</name>
    <dbReference type="NCBI Taxonomy" id="151549"/>
    <lineage>
        <taxon>Eukaryota</taxon>
        <taxon>Metazoa</taxon>
        <taxon>Ecdysozoa</taxon>
        <taxon>Arthropoda</taxon>
        <taxon>Hexapoda</taxon>
        <taxon>Insecta</taxon>
        <taxon>Pterygota</taxon>
        <taxon>Neoptera</taxon>
        <taxon>Endopterygota</taxon>
        <taxon>Lepidoptera</taxon>
        <taxon>Glossata</taxon>
        <taxon>Ditrysia</taxon>
        <taxon>Tineoidea</taxon>
        <taxon>Psychidae</taxon>
        <taxon>Oiketicinae</taxon>
        <taxon>Eumeta</taxon>
    </lineage>
</organism>
<protein>
    <submittedName>
        <fullName evidence="1">Uncharacterized protein</fullName>
    </submittedName>
</protein>
<gene>
    <name evidence="1" type="ORF">EVAR_47108_1</name>
</gene>
<dbReference type="EMBL" id="BGZK01001148">
    <property type="protein sequence ID" value="GBP72530.1"/>
    <property type="molecule type" value="Genomic_DNA"/>
</dbReference>
<sequence>MSNARHPKSSRGRDKFDLMHLNPELVARVAGGLGRGFFSSPPRDAVNERDGPFEQVEKRFERDPNEQTMRELRRVFIRMSWTTYDRMHLRRGRLFIDPKRDGGMSQTIEKYLQHIC</sequence>
<proteinExistence type="predicted"/>
<comment type="caution">
    <text evidence="1">The sequence shown here is derived from an EMBL/GenBank/DDBJ whole genome shotgun (WGS) entry which is preliminary data.</text>
</comment>